<evidence type="ECO:0000313" key="1">
    <source>
        <dbReference type="EnsemblMetazoa" id="AARA007545-PB"/>
    </source>
</evidence>
<proteinExistence type="predicted"/>
<dbReference type="GO" id="GO:0016791">
    <property type="term" value="F:phosphatase activity"/>
    <property type="evidence" value="ECO:0007669"/>
    <property type="project" value="TreeGrafter"/>
</dbReference>
<dbReference type="RefSeq" id="XP_040153887.1">
    <property type="nucleotide sequence ID" value="XM_040297953.1"/>
</dbReference>
<sequence length="455" mass="51084">MRSNGTTFHVNRRSHRCRPVHLQQAVRFHFVRSVRPSVQGGVLPLNKPKQNVSGQPPFQTAGDDVSDGVCVRFVTVEHSSRWTVSVSGQTSTLPGCALQIRASLAQIVCPVLSSVRCSIGTFDPFGNLHIHLYHRMAEQAKKEMKHILELSKAERRLFLHSFDTLMSDCDGVLWNFTGPIPGVDKALQLLRTDGKKLAFISNNGMRTMEEYQKKFHSLGIDALEEEIVHPALTTVHYLKSIRMRDAVYCIGTEVFKDYLRKAGFKVLDGPKERFPDSREANQVRVYSDYFEQHGPKVGAVVIDIDVNLSLQHLMKAKCYLERDPNCVFIAGATDYIIPLDSSMDVIGPGYFIDILERSTGRKALILGKPGKALAQVVLEQFQITEPKRVLFVGDMMPQDMGFGTECGFQKLLMLSGGTPKDALLAQTEPNQLPNYYADSFADFIELYNETMHVEE</sequence>
<dbReference type="GeneID" id="120895000"/>
<dbReference type="EnsemblMetazoa" id="AARA007545-RB">
    <property type="protein sequence ID" value="AARA007545-PB"/>
    <property type="gene ID" value="AARA007545"/>
</dbReference>
<dbReference type="InterPro" id="IPR006357">
    <property type="entry name" value="HAD-SF_hydro_IIA"/>
</dbReference>
<protein>
    <submittedName>
        <fullName evidence="1">Uncharacterized protein</fullName>
    </submittedName>
</protein>
<dbReference type="GO" id="GO:0005737">
    <property type="term" value="C:cytoplasm"/>
    <property type="evidence" value="ECO:0007669"/>
    <property type="project" value="TreeGrafter"/>
</dbReference>
<dbReference type="FunFam" id="3.40.50.1000:FF:000170">
    <property type="entry name" value="4-nitrophenylphosphatase"/>
    <property type="match status" value="1"/>
</dbReference>
<dbReference type="InterPro" id="IPR023214">
    <property type="entry name" value="HAD_sf"/>
</dbReference>
<keyword evidence="2" id="KW-1185">Reference proteome</keyword>
<dbReference type="Pfam" id="PF13344">
    <property type="entry name" value="Hydrolase_6"/>
    <property type="match status" value="1"/>
</dbReference>
<dbReference type="PANTHER" id="PTHR19288:SF4">
    <property type="entry name" value="RE04130P-RELATED"/>
    <property type="match status" value="1"/>
</dbReference>
<dbReference type="Gene3D" id="3.40.50.1000">
    <property type="entry name" value="HAD superfamily/HAD-like"/>
    <property type="match status" value="2"/>
</dbReference>
<reference evidence="1" key="1">
    <citation type="submission" date="2022-08" db="UniProtKB">
        <authorList>
            <consortium name="EnsemblMetazoa"/>
        </authorList>
    </citation>
    <scope>IDENTIFICATION</scope>
    <source>
        <strain evidence="1">Dongola</strain>
    </source>
</reference>
<dbReference type="AlphaFoldDB" id="A0A499FQZ7"/>
<dbReference type="Pfam" id="PF13242">
    <property type="entry name" value="Hydrolase_like"/>
    <property type="match status" value="1"/>
</dbReference>
<dbReference type="InterPro" id="IPR036412">
    <property type="entry name" value="HAD-like_sf"/>
</dbReference>
<dbReference type="SUPFAM" id="SSF56784">
    <property type="entry name" value="HAD-like"/>
    <property type="match status" value="1"/>
</dbReference>
<organism evidence="1 2">
    <name type="scientific">Anopheles arabiensis</name>
    <name type="common">Mosquito</name>
    <dbReference type="NCBI Taxonomy" id="7173"/>
    <lineage>
        <taxon>Eukaryota</taxon>
        <taxon>Metazoa</taxon>
        <taxon>Ecdysozoa</taxon>
        <taxon>Arthropoda</taxon>
        <taxon>Hexapoda</taxon>
        <taxon>Insecta</taxon>
        <taxon>Pterygota</taxon>
        <taxon>Neoptera</taxon>
        <taxon>Endopterygota</taxon>
        <taxon>Diptera</taxon>
        <taxon>Nematocera</taxon>
        <taxon>Culicoidea</taxon>
        <taxon>Culicidae</taxon>
        <taxon>Anophelinae</taxon>
        <taxon>Anopheles</taxon>
    </lineage>
</organism>
<dbReference type="NCBIfam" id="TIGR01460">
    <property type="entry name" value="HAD-SF-IIA"/>
    <property type="match status" value="1"/>
</dbReference>
<dbReference type="EMBL" id="APCN01000096">
    <property type="status" value="NOT_ANNOTATED_CDS"/>
    <property type="molecule type" value="Genomic_DNA"/>
</dbReference>
<dbReference type="VEuPathDB" id="VectorBase:AARA21_010034"/>
<evidence type="ECO:0000313" key="2">
    <source>
        <dbReference type="Proteomes" id="UP000075840"/>
    </source>
</evidence>
<dbReference type="Proteomes" id="UP000075840">
    <property type="component" value="Unassembled WGS sequence"/>
</dbReference>
<dbReference type="VEuPathDB" id="VectorBase:AARA007545"/>
<accession>A0A499FQZ7</accession>
<dbReference type="KEGG" id="aara:120895000"/>
<name>A0A499FQZ7_ANOAR</name>
<dbReference type="PANTHER" id="PTHR19288">
    <property type="entry name" value="4-NITROPHENYLPHOSPHATASE-RELATED"/>
    <property type="match status" value="1"/>
</dbReference>